<evidence type="ECO:0000313" key="2">
    <source>
        <dbReference type="EMBL" id="AGY58989.1"/>
    </source>
</evidence>
<accession>U5QN12</accession>
<dbReference type="InterPro" id="IPR036457">
    <property type="entry name" value="PPM-type-like_dom_sf"/>
</dbReference>
<feature type="domain" description="PPM-type phosphatase" evidence="1">
    <location>
        <begin position="206"/>
        <end position="450"/>
    </location>
</feature>
<sequence>MYYLMSGNCQASGRRYQIVAPAPLVVRDLEPEQPVESPAQLPALARPYQRLNLFRWAIPEIYTCSSALDGPPWVLLTNGPLFADGSPWPTLVQGWAGASYLQQLGWLIQVVRLWKPCLQEKVASSLLSPDNIGVLGWQIRLFYLATDSQPPSLSALGSAWLALQPLAPSLSQIARAVAAGELATADALLAALEAQAGRWQLTRPPDVYGITDPGRRDNNEDCFAYDSQGSFGIVCDGMGGHEAGEVASRMALESLKYDLAQLSTQQVPPLQLRQGLLQALHRANEQILEANRRQGRSKFRQMGTTVVAYLLSGRLLHIAHVGDSRIYLIDRHHCQQLTVDDDVANQEVSLARATSGAMLQISSSGNLTQALGVATASPLQPTVQTFVLPEECLVLLCSDGLCDGGLIERFWQSALLPLLDTDLIVGAKALVDLALEELGHDNITFILLKYAAQDERRR</sequence>
<protein>
    <submittedName>
        <fullName evidence="2">Protein serine/threonine phosphatase</fullName>
        <ecNumber evidence="2">3.1.3.16</ecNumber>
    </submittedName>
</protein>
<dbReference type="OrthoDB" id="500607at2"/>
<dbReference type="KEGG" id="glj:GKIL_2743"/>
<dbReference type="RefSeq" id="WP_023174198.1">
    <property type="nucleotide sequence ID" value="NC_022600.1"/>
</dbReference>
<evidence type="ECO:0000313" key="3">
    <source>
        <dbReference type="Proteomes" id="UP000017396"/>
    </source>
</evidence>
<dbReference type="PROSITE" id="PS51746">
    <property type="entry name" value="PPM_2"/>
    <property type="match status" value="1"/>
</dbReference>
<evidence type="ECO:0000259" key="1">
    <source>
        <dbReference type="PROSITE" id="PS51746"/>
    </source>
</evidence>
<dbReference type="CDD" id="cd00143">
    <property type="entry name" value="PP2Cc"/>
    <property type="match status" value="1"/>
</dbReference>
<dbReference type="InterPro" id="IPR001932">
    <property type="entry name" value="PPM-type_phosphatase-like_dom"/>
</dbReference>
<dbReference type="Gene3D" id="3.60.40.10">
    <property type="entry name" value="PPM-type phosphatase domain"/>
    <property type="match status" value="1"/>
</dbReference>
<dbReference type="STRING" id="1183438.GKIL_2743"/>
<reference evidence="2 3" key="1">
    <citation type="journal article" date="2013" name="PLoS ONE">
        <title>Cultivation and Complete Genome Sequencing of Gloeobacter kilaueensis sp. nov., from a Lava Cave in Kilauea Caldera, Hawai'i.</title>
        <authorList>
            <person name="Saw J.H."/>
            <person name="Schatz M."/>
            <person name="Brown M.V."/>
            <person name="Kunkel D.D."/>
            <person name="Foster J.S."/>
            <person name="Shick H."/>
            <person name="Christensen S."/>
            <person name="Hou S."/>
            <person name="Wan X."/>
            <person name="Donachie S.P."/>
        </authorList>
    </citation>
    <scope>NUCLEOTIDE SEQUENCE [LARGE SCALE GENOMIC DNA]</scope>
    <source>
        <strain evidence="3">JS</strain>
    </source>
</reference>
<dbReference type="SUPFAM" id="SSF81606">
    <property type="entry name" value="PP2C-like"/>
    <property type="match status" value="1"/>
</dbReference>
<name>U5QN12_GLOK1</name>
<dbReference type="HOGENOM" id="CLU_017255_0_0_3"/>
<dbReference type="AlphaFoldDB" id="U5QN12"/>
<organism evidence="2 3">
    <name type="scientific">Gloeobacter kilaueensis (strain ATCC BAA-2537 / CCAP 1431/1 / ULC 316 / JS1)</name>
    <dbReference type="NCBI Taxonomy" id="1183438"/>
    <lineage>
        <taxon>Bacteria</taxon>
        <taxon>Bacillati</taxon>
        <taxon>Cyanobacteriota</taxon>
        <taxon>Cyanophyceae</taxon>
        <taxon>Gloeobacterales</taxon>
        <taxon>Gloeobacteraceae</taxon>
        <taxon>Gloeobacter</taxon>
    </lineage>
</organism>
<dbReference type="PANTHER" id="PTHR13832:SF827">
    <property type="entry name" value="PROTEIN PHOSPHATASE 1L"/>
    <property type="match status" value="1"/>
</dbReference>
<keyword evidence="3" id="KW-1185">Reference proteome</keyword>
<dbReference type="SMART" id="SM00332">
    <property type="entry name" value="PP2Cc"/>
    <property type="match status" value="1"/>
</dbReference>
<dbReference type="SMART" id="SM00331">
    <property type="entry name" value="PP2C_SIG"/>
    <property type="match status" value="1"/>
</dbReference>
<gene>
    <name evidence="2" type="ORF">GKIL_2743</name>
</gene>
<dbReference type="eggNOG" id="COG0631">
    <property type="taxonomic scope" value="Bacteria"/>
</dbReference>
<keyword evidence="2" id="KW-0378">Hydrolase</keyword>
<dbReference type="InterPro" id="IPR015655">
    <property type="entry name" value="PP2C"/>
</dbReference>
<proteinExistence type="predicted"/>
<dbReference type="EMBL" id="CP003587">
    <property type="protein sequence ID" value="AGY58989.1"/>
    <property type="molecule type" value="Genomic_DNA"/>
</dbReference>
<dbReference type="EC" id="3.1.3.16" evidence="2"/>
<dbReference type="PANTHER" id="PTHR13832">
    <property type="entry name" value="PROTEIN PHOSPHATASE 2C"/>
    <property type="match status" value="1"/>
</dbReference>
<dbReference type="Proteomes" id="UP000017396">
    <property type="component" value="Chromosome"/>
</dbReference>
<dbReference type="Pfam" id="PF13672">
    <property type="entry name" value="PP2C_2"/>
    <property type="match status" value="1"/>
</dbReference>
<dbReference type="GO" id="GO:0004722">
    <property type="term" value="F:protein serine/threonine phosphatase activity"/>
    <property type="evidence" value="ECO:0007669"/>
    <property type="project" value="UniProtKB-EC"/>
</dbReference>